<sequence>MSHLVALLSGGFPSGEASFILAVRRYSDRVSDRVLKNQVAGFIGQEMTHGIQHRNLNIELVRMGYWVTRLLDALGARFVKRMKDNLYRIPDTIAKLALANTAAVEHFTAVLGEQALTTPWLQEQLTDPEVRAMLNWHAIEEMEHKAVAFDVYRYVGGTERMRILSMACMLAFLWLPLLLLLASIATDPWAWRHPINTVRSIIFLPRVPVFKGIMPKVRAYFQLGFHPDDVDHSEILEKWRDDYFGPHGLLLDHIK</sequence>
<evidence type="ECO:0000313" key="3">
    <source>
        <dbReference type="Proteomes" id="UP000273307"/>
    </source>
</evidence>
<proteinExistence type="predicted"/>
<gene>
    <name evidence="2" type="ORF">LAUMK136_05208</name>
</gene>
<reference evidence="2 3" key="1">
    <citation type="submission" date="2018-09" db="EMBL/GenBank/DDBJ databases">
        <authorList>
            <person name="Tagini F."/>
        </authorList>
    </citation>
    <scope>NUCLEOTIDE SEQUENCE [LARGE SCALE GENOMIC DNA]</scope>
    <source>
        <strain evidence="2 3">MK136</strain>
    </source>
</reference>
<accession>A0A498QBI2</accession>
<dbReference type="InterPro" id="IPR016516">
    <property type="entry name" value="UCP07580"/>
</dbReference>
<evidence type="ECO:0008006" key="4">
    <source>
        <dbReference type="Google" id="ProtNLM"/>
    </source>
</evidence>
<name>A0A498QBI2_9MYCO</name>
<dbReference type="Pfam" id="PF10118">
    <property type="entry name" value="Metal_hydrol"/>
    <property type="match status" value="1"/>
</dbReference>
<feature type="transmembrane region" description="Helical" evidence="1">
    <location>
        <begin position="163"/>
        <end position="185"/>
    </location>
</feature>
<organism evidence="2 3">
    <name type="scientific">Mycobacterium attenuatum</name>
    <dbReference type="NCBI Taxonomy" id="2341086"/>
    <lineage>
        <taxon>Bacteria</taxon>
        <taxon>Bacillati</taxon>
        <taxon>Actinomycetota</taxon>
        <taxon>Actinomycetes</taxon>
        <taxon>Mycobacteriales</taxon>
        <taxon>Mycobacteriaceae</taxon>
        <taxon>Mycobacterium</taxon>
    </lineage>
</organism>
<keyword evidence="1" id="KW-0472">Membrane</keyword>
<dbReference type="PANTHER" id="PTHR39456:SF1">
    <property type="entry name" value="METAL-DEPENDENT HYDROLASE"/>
    <property type="match status" value="1"/>
</dbReference>
<evidence type="ECO:0000313" key="2">
    <source>
        <dbReference type="EMBL" id="VBA43648.1"/>
    </source>
</evidence>
<keyword evidence="1" id="KW-1133">Transmembrane helix</keyword>
<dbReference type="PANTHER" id="PTHR39456">
    <property type="entry name" value="METAL-DEPENDENT HYDROLASE"/>
    <property type="match status" value="1"/>
</dbReference>
<evidence type="ECO:0000256" key="1">
    <source>
        <dbReference type="SAM" id="Phobius"/>
    </source>
</evidence>
<dbReference type="PIRSF" id="PIRSF007580">
    <property type="entry name" value="UCP07580"/>
    <property type="match status" value="1"/>
</dbReference>
<dbReference type="AlphaFoldDB" id="A0A498QBI2"/>
<dbReference type="EMBL" id="UPHP01000140">
    <property type="protein sequence ID" value="VBA43648.1"/>
    <property type="molecule type" value="Genomic_DNA"/>
</dbReference>
<dbReference type="Proteomes" id="UP000273307">
    <property type="component" value="Unassembled WGS sequence"/>
</dbReference>
<keyword evidence="1" id="KW-0812">Transmembrane</keyword>
<keyword evidence="3" id="KW-1185">Reference proteome</keyword>
<protein>
    <recommendedName>
        <fullName evidence="4">Metal-dependent hydrolase</fullName>
    </recommendedName>
</protein>